<name>A0ABU7FTG9_9ACTN</name>
<reference evidence="2" key="1">
    <citation type="submission" date="2024-01" db="EMBL/GenBank/DDBJ databases">
        <title>First draft genome sequence data of TA4-1, the type strain of Gram-positive actinobacterium Streptomyces chiangmaiensis.</title>
        <authorList>
            <person name="Yasawong M."/>
            <person name="Nantapong N."/>
        </authorList>
    </citation>
    <scope>NUCLEOTIDE SEQUENCE</scope>
    <source>
        <strain evidence="2">TA4-1</strain>
    </source>
</reference>
<keyword evidence="3" id="KW-1185">Reference proteome</keyword>
<keyword evidence="1" id="KW-0812">Transmembrane</keyword>
<feature type="transmembrane region" description="Helical" evidence="1">
    <location>
        <begin position="173"/>
        <end position="197"/>
    </location>
</feature>
<evidence type="ECO:0008006" key="4">
    <source>
        <dbReference type="Google" id="ProtNLM"/>
    </source>
</evidence>
<dbReference type="Proteomes" id="UP001333996">
    <property type="component" value="Unassembled WGS sequence"/>
</dbReference>
<keyword evidence="1" id="KW-1133">Transmembrane helix</keyword>
<feature type="transmembrane region" description="Helical" evidence="1">
    <location>
        <begin position="381"/>
        <end position="402"/>
    </location>
</feature>
<evidence type="ECO:0000256" key="1">
    <source>
        <dbReference type="SAM" id="Phobius"/>
    </source>
</evidence>
<comment type="caution">
    <text evidence="2">The sequence shown here is derived from an EMBL/GenBank/DDBJ whole genome shotgun (WGS) entry which is preliminary data.</text>
</comment>
<keyword evidence="1" id="KW-0472">Membrane</keyword>
<evidence type="ECO:0000313" key="2">
    <source>
        <dbReference type="EMBL" id="MED7827405.1"/>
    </source>
</evidence>
<feature type="transmembrane region" description="Helical" evidence="1">
    <location>
        <begin position="203"/>
        <end position="222"/>
    </location>
</feature>
<dbReference type="RefSeq" id="WP_329511787.1">
    <property type="nucleotide sequence ID" value="NZ_BAAAYZ010000140.1"/>
</dbReference>
<gene>
    <name evidence="2" type="ORF">VXC91_37275</name>
</gene>
<dbReference type="EMBL" id="JAYWVC010000230">
    <property type="protein sequence ID" value="MED7827405.1"/>
    <property type="molecule type" value="Genomic_DNA"/>
</dbReference>
<accession>A0ABU7FTG9</accession>
<proteinExistence type="predicted"/>
<protein>
    <recommendedName>
        <fullName evidence="4">PH domain-containing protein</fullName>
    </recommendedName>
</protein>
<feature type="transmembrane region" description="Helical" evidence="1">
    <location>
        <begin position="94"/>
        <end position="111"/>
    </location>
</feature>
<organism evidence="2 3">
    <name type="scientific">Streptomyces chiangmaiensis</name>
    <dbReference type="NCBI Taxonomy" id="766497"/>
    <lineage>
        <taxon>Bacteria</taxon>
        <taxon>Bacillati</taxon>
        <taxon>Actinomycetota</taxon>
        <taxon>Actinomycetes</taxon>
        <taxon>Kitasatosporales</taxon>
        <taxon>Streptomycetaceae</taxon>
        <taxon>Streptomyces</taxon>
    </lineage>
</organism>
<feature type="transmembrane region" description="Helical" evidence="1">
    <location>
        <begin position="117"/>
        <end position="136"/>
    </location>
</feature>
<evidence type="ECO:0000313" key="3">
    <source>
        <dbReference type="Proteomes" id="UP001333996"/>
    </source>
</evidence>
<sequence length="519" mass="55359">MAETPVPLPPEAVTADAMAWHSSDAERWRALRPGRWAHPILSVLALALASITALWLAPADAYFCRGEEPCPPDWLGTAMEALVAAVLYRGIKRLPLATIAILPLVAVWALLDPDTPTAAGVTMAVAACYVCLACTHRLTAARRQRRLATETAGLERYPLPEAAMPRPAEGRNLGCGIVMGVIAVLAFVLGPLGVTSFMSSDGWQAIAFLGSGVALLGLSYYVRDRRRAAALRCAPVPALRVLVRKGGGRNDGRTYILAADDVEGSRPLLSCYVRLASGEYRSPVHNRLREAVLFGPPHPGGGLVLVSSDGQEAPRLCVECDAGPARQEYPEGRLEPPPPGAAAVSWGAGIGSRLCAVLGQCILIALTVGGLAIHGDVPLGLRLYAAGFIFIGTILIITQFSWRITADSAGLWCVGVRRVRLIPWGEVDQVWLKDRGFNILRVDGAYGAEMYGVVAPGWLNRRFRRRPEALRAVDAIRALHADPALRPTGHSAPDDRGRPIGLPLLAVNSALALALVVFG</sequence>
<feature type="transmembrane region" description="Helical" evidence="1">
    <location>
        <begin position="36"/>
        <end position="57"/>
    </location>
</feature>
<feature type="transmembrane region" description="Helical" evidence="1">
    <location>
        <begin position="354"/>
        <end position="375"/>
    </location>
</feature>